<evidence type="ECO:0000256" key="3">
    <source>
        <dbReference type="ARBA" id="ARBA00022574"/>
    </source>
</evidence>
<evidence type="ECO:0000256" key="9">
    <source>
        <dbReference type="SAM" id="Coils"/>
    </source>
</evidence>
<keyword evidence="4" id="KW-0677">Repeat</keyword>
<dbReference type="PROSITE" id="PS50294">
    <property type="entry name" value="WD_REPEATS_REGION"/>
    <property type="match status" value="1"/>
</dbReference>
<feature type="compositionally biased region" description="Low complexity" evidence="10">
    <location>
        <begin position="1017"/>
        <end position="1026"/>
    </location>
</feature>
<feature type="region of interest" description="Disordered" evidence="10">
    <location>
        <begin position="974"/>
        <end position="1002"/>
    </location>
</feature>
<dbReference type="EMBL" id="CP126208">
    <property type="protein sequence ID" value="WIA09828.1"/>
    <property type="molecule type" value="Genomic_DNA"/>
</dbReference>
<protein>
    <recommendedName>
        <fullName evidence="11">EML-like first beta-propeller domain-containing protein</fullName>
    </recommendedName>
</protein>
<reference evidence="12 13" key="1">
    <citation type="submission" date="2023-05" db="EMBL/GenBank/DDBJ databases">
        <title>A 100% complete, gapless, phased diploid assembly of the Scenedesmus obliquus UTEX 3031 genome.</title>
        <authorList>
            <person name="Biondi T.C."/>
            <person name="Hanschen E.R."/>
            <person name="Kwon T."/>
            <person name="Eng W."/>
            <person name="Kruse C.P.S."/>
            <person name="Koehler S.I."/>
            <person name="Kunde Y."/>
            <person name="Gleasner C.D."/>
            <person name="You Mak K.T."/>
            <person name="Polle J."/>
            <person name="Hovde B.T."/>
            <person name="Starkenburg S.R."/>
        </authorList>
    </citation>
    <scope>NUCLEOTIDE SEQUENCE [LARGE SCALE GENOMIC DNA]</scope>
    <source>
        <strain evidence="12 13">DOE0152z</strain>
    </source>
</reference>
<evidence type="ECO:0000256" key="2">
    <source>
        <dbReference type="ARBA" id="ARBA00022490"/>
    </source>
</evidence>
<evidence type="ECO:0000313" key="12">
    <source>
        <dbReference type="EMBL" id="WIA09828.1"/>
    </source>
</evidence>
<dbReference type="InterPro" id="IPR055439">
    <property type="entry name" value="Beta-prop_EML_1st"/>
</dbReference>
<accession>A0ABY8TQR7</accession>
<evidence type="ECO:0000256" key="6">
    <source>
        <dbReference type="ARBA" id="ARBA00023212"/>
    </source>
</evidence>
<dbReference type="InterPro" id="IPR001680">
    <property type="entry name" value="WD40_rpt"/>
</dbReference>
<dbReference type="Proteomes" id="UP001244341">
    <property type="component" value="Chromosome 1b"/>
</dbReference>
<evidence type="ECO:0000256" key="4">
    <source>
        <dbReference type="ARBA" id="ARBA00022737"/>
    </source>
</evidence>
<comment type="subcellular location">
    <subcellularLocation>
        <location evidence="1">Cytoplasm</location>
        <location evidence="1">Cytoskeleton</location>
        <location evidence="1">Cilium axoneme</location>
    </subcellularLocation>
</comment>
<dbReference type="InterPro" id="IPR036322">
    <property type="entry name" value="WD40_repeat_dom_sf"/>
</dbReference>
<organism evidence="12 13">
    <name type="scientific">Tetradesmus obliquus</name>
    <name type="common">Green alga</name>
    <name type="synonym">Acutodesmus obliquus</name>
    <dbReference type="NCBI Taxonomy" id="3088"/>
    <lineage>
        <taxon>Eukaryota</taxon>
        <taxon>Viridiplantae</taxon>
        <taxon>Chlorophyta</taxon>
        <taxon>core chlorophytes</taxon>
        <taxon>Chlorophyceae</taxon>
        <taxon>CS clade</taxon>
        <taxon>Sphaeropleales</taxon>
        <taxon>Scenedesmaceae</taxon>
        <taxon>Tetradesmus</taxon>
    </lineage>
</organism>
<sequence length="1545" mass="164474">MGVGCMVLLLHLPTMKQRWLPGRDGGGVAAVAVHPSRQHFLVAERCKSRPPAIYIYAYPSLELVQTLAAGTERSYSCAVFSPDGAMLASVGSSPDYLLTLWNWASGATLLRCKAFSQEVYAVRFSPHFDGSLVTCGTGHIRFWRMADTFTGLKLQGDLGKFGSLELSDVAAFVELPDGQVLSSSESGSLLLWDGGLVKAVIARPGGAPCHAGPVAVLLHDSQSNYVVSGGGDGVLRLWDAARLADAEPGKGGAACQVRPAAEVVLPGGGCPRGLLWQGRSSWLVLSDCGALLRVALPLNLLDSKGFAASRLLELHAGGVLGAYTCPHRHVVITAAGSGAINAISYRSGQVLQQRQFSSRATCMAMLPVSADAEQRTAVLGFADGSLRLLRLCADGWRLLAAVQPHKVPVTCVAASSDGQKLAAVASDGRVFFFQLTAGAALWPQLSCQLPGPSPCCSCWSPDGCCLLVGFSSGVVVELTVPDWNSIDNSSSSFLVWVAGQGAGQVLECSWDHARPLSSTTAMADAAVTAVSSSWSGSYALLGSADGAVRLEGRHTSNNTWDGRHWQCPLHGLRSSPITALAMAFDDSCFISAAKDGSLLLLSNPLHPQPAEAANAAAQDLQLPSMAADAAAAGGLADAPDLQQDAPSLEEARQAAQHSQQAAAAAAAREQLVAAVAVLRREHAALVAENNARPPGQQLPRHMLDIDAGLDALVEQERAALLADAKAQVAYDAELAQLRLRKLQAYYTASLAVHHLTLHALRSGSSVSTIRQAELPKELLLSIQEAEQEEAAQHQLRQDLSRQLSNTGSASKKGSAHLQELAGDADPSRQGLPGQDASSMQSRAELWPQSKKARAAEWAAFNASRPDETYEAPADLAALAEAAATIGDYKLKSDAGYVLPEDQRLTPSRKRSQMLLLVRDMTSAQSSFNARVLALRDEKRGLLARLNAARQRLSVINNLLGITEPLPELHMLPEEEPEQQLQDVSEAQVAEHHAAKKAAADKAAGTTAGGLGGFAGAKAGPSKQAAADAHKQAGAGGSAAAAKQPRGASSADAVQRSASEAGAAPATLSHTQLRTLHVERQHLLDDITRQCAAFDASIAAVRTAQLELGVGIKAAEGQLLTMTRELAVLQEAEVQELVLEAKRAAKAAEQAELAGRLAEVGRALDAKRAEGDAAAARRAAVVAELEVLLADQDAFREQLTKVFNRRIKRSRRHGAGDGSGSSDSEDSGCEGGSDSGSDDEAGEEVCPPGCELGLYERVVELRGRRLDEEEAGGEVGKALEGIRKERELLGKKARLLEQALAAVNQSVLEFQQEKQARLNQLPTVVSLRLHQVEFLEGRRLPHDLSGAVVFSQQQLGRLKQRMQELDEERAALRQQQKELRRQHHQLQADKAAKQGHLAELSAKCRDVQMLKFGQVIDVVLLDTIGVRNRAADELREALKQQLSTGTRELAEWDAKIAAKRRELLALSRENTTALNTVAELTRTQRELEAVVMAGRSALWSDPLDARRAAVAERDKLVATINSRAGRLDSLRSQIAALKRKNTSVYS</sequence>
<name>A0ABY8TQR7_TETOB</name>
<feature type="region of interest" description="Disordered" evidence="10">
    <location>
        <begin position="1017"/>
        <end position="1065"/>
    </location>
</feature>
<keyword evidence="13" id="KW-1185">Reference proteome</keyword>
<dbReference type="Pfam" id="PF00400">
    <property type="entry name" value="WD40"/>
    <property type="match status" value="1"/>
</dbReference>
<evidence type="ECO:0000256" key="7">
    <source>
        <dbReference type="ARBA" id="ARBA00023273"/>
    </source>
</evidence>
<dbReference type="PANTHER" id="PTHR14885">
    <property type="entry name" value="CILIA- AND FLAGELLA-ASSOCIATED PROTEIN 43-RELATED"/>
    <property type="match status" value="1"/>
</dbReference>
<feature type="domain" description="EML-like first beta-propeller" evidence="11">
    <location>
        <begin position="28"/>
        <end position="241"/>
    </location>
</feature>
<feature type="repeat" description="WD" evidence="8">
    <location>
        <begin position="207"/>
        <end position="239"/>
    </location>
</feature>
<keyword evidence="5 9" id="KW-0175">Coiled coil</keyword>
<keyword evidence="6" id="KW-0206">Cytoskeleton</keyword>
<keyword evidence="3 8" id="KW-0853">WD repeat</keyword>
<feature type="compositionally biased region" description="Polar residues" evidence="10">
    <location>
        <begin position="800"/>
        <end position="811"/>
    </location>
</feature>
<dbReference type="InterPro" id="IPR011047">
    <property type="entry name" value="Quinoprotein_ADH-like_sf"/>
</dbReference>
<dbReference type="SMART" id="SM00320">
    <property type="entry name" value="WD40"/>
    <property type="match status" value="7"/>
</dbReference>
<dbReference type="Pfam" id="PF23409">
    <property type="entry name" value="Beta-prop_EML"/>
    <property type="match status" value="1"/>
</dbReference>
<gene>
    <name evidence="12" type="ORF">OEZ85_009203</name>
</gene>
<keyword evidence="7" id="KW-0966">Cell projection</keyword>
<evidence type="ECO:0000256" key="1">
    <source>
        <dbReference type="ARBA" id="ARBA00004430"/>
    </source>
</evidence>
<feature type="coiled-coil region" evidence="9">
    <location>
        <begin position="1434"/>
        <end position="1468"/>
    </location>
</feature>
<dbReference type="SUPFAM" id="SSF50998">
    <property type="entry name" value="Quinoprotein alcohol dehydrogenase-like"/>
    <property type="match status" value="1"/>
</dbReference>
<feature type="region of interest" description="Disordered" evidence="10">
    <location>
        <begin position="1209"/>
        <end position="1247"/>
    </location>
</feature>
<keyword evidence="2" id="KW-0963">Cytoplasm</keyword>
<proteinExistence type="predicted"/>
<evidence type="ECO:0000256" key="8">
    <source>
        <dbReference type="PROSITE-ProRule" id="PRU00221"/>
    </source>
</evidence>
<evidence type="ECO:0000259" key="11">
    <source>
        <dbReference type="Pfam" id="PF23409"/>
    </source>
</evidence>
<evidence type="ECO:0000256" key="10">
    <source>
        <dbReference type="SAM" id="MobiDB-lite"/>
    </source>
</evidence>
<dbReference type="SUPFAM" id="SSF50978">
    <property type="entry name" value="WD40 repeat-like"/>
    <property type="match status" value="1"/>
</dbReference>
<dbReference type="PROSITE" id="PS50082">
    <property type="entry name" value="WD_REPEATS_2"/>
    <property type="match status" value="1"/>
</dbReference>
<feature type="coiled-coil region" evidence="9">
    <location>
        <begin position="1111"/>
        <end position="1153"/>
    </location>
</feature>
<dbReference type="InterPro" id="IPR015943">
    <property type="entry name" value="WD40/YVTN_repeat-like_dom_sf"/>
</dbReference>
<dbReference type="PANTHER" id="PTHR14885:SF3">
    <property type="entry name" value="CILIA- AND FLAGELLA-ASSOCIATED PROTEIN 44"/>
    <property type="match status" value="1"/>
</dbReference>
<feature type="region of interest" description="Disordered" evidence="10">
    <location>
        <begin position="791"/>
        <end position="845"/>
    </location>
</feature>
<evidence type="ECO:0000256" key="5">
    <source>
        <dbReference type="ARBA" id="ARBA00023054"/>
    </source>
</evidence>
<dbReference type="Gene3D" id="2.130.10.10">
    <property type="entry name" value="YVTN repeat-like/Quinoprotein amine dehydrogenase"/>
    <property type="match status" value="2"/>
</dbReference>
<evidence type="ECO:0000313" key="13">
    <source>
        <dbReference type="Proteomes" id="UP001244341"/>
    </source>
</evidence>
<feature type="coiled-coil region" evidence="9">
    <location>
        <begin position="1347"/>
        <end position="1388"/>
    </location>
</feature>